<name>A0A6J0UD79_9SAUR</name>
<feature type="chain" id="PRO_5047044562" description="Ameloblastin" evidence="12">
    <location>
        <begin position="17"/>
        <end position="378"/>
    </location>
</feature>
<evidence type="ECO:0000256" key="5">
    <source>
        <dbReference type="ARBA" id="ARBA00022525"/>
    </source>
</evidence>
<evidence type="ECO:0000256" key="6">
    <source>
        <dbReference type="ARBA" id="ARBA00022530"/>
    </source>
</evidence>
<evidence type="ECO:0000256" key="2">
    <source>
        <dbReference type="ARBA" id="ARBA00004498"/>
    </source>
</evidence>
<comment type="similarity">
    <text evidence="3">Belongs to the ameloblastin family.</text>
</comment>
<keyword evidence="5" id="KW-0964">Secreted</keyword>
<evidence type="ECO:0000313" key="13">
    <source>
        <dbReference type="Proteomes" id="UP001652642"/>
    </source>
</evidence>
<dbReference type="GO" id="GO:0008083">
    <property type="term" value="F:growth factor activity"/>
    <property type="evidence" value="ECO:0007669"/>
    <property type="project" value="TreeGrafter"/>
</dbReference>
<dbReference type="GO" id="GO:0042475">
    <property type="term" value="P:odontogenesis of dentin-containing tooth"/>
    <property type="evidence" value="ECO:0007669"/>
    <property type="project" value="InterPro"/>
</dbReference>
<keyword evidence="8" id="KW-0091">Biomineralization</keyword>
<dbReference type="GO" id="GO:0031214">
    <property type="term" value="P:biomineral tissue development"/>
    <property type="evidence" value="ECO:0007669"/>
    <property type="project" value="UniProtKB-KW"/>
</dbReference>
<dbReference type="OrthoDB" id="9908655at2759"/>
<evidence type="ECO:0000256" key="10">
    <source>
        <dbReference type="ARBA" id="ARBA00023278"/>
    </source>
</evidence>
<evidence type="ECO:0000313" key="14">
    <source>
        <dbReference type="RefSeq" id="XP_020657130.2"/>
    </source>
</evidence>
<dbReference type="GO" id="GO:0030345">
    <property type="term" value="F:structural constituent of tooth enamel"/>
    <property type="evidence" value="ECO:0007669"/>
    <property type="project" value="InterPro"/>
</dbReference>
<gene>
    <name evidence="14" type="primary">AMBN</name>
</gene>
<evidence type="ECO:0000256" key="9">
    <source>
        <dbReference type="ARBA" id="ARBA00022729"/>
    </source>
</evidence>
<evidence type="ECO:0000256" key="7">
    <source>
        <dbReference type="ARBA" id="ARBA00022553"/>
    </source>
</evidence>
<keyword evidence="13" id="KW-1185">Reference proteome</keyword>
<evidence type="ECO:0000256" key="11">
    <source>
        <dbReference type="SAM" id="MobiDB-lite"/>
    </source>
</evidence>
<dbReference type="PANTHER" id="PTHR14115:SF0">
    <property type="entry name" value="AMELOBLASTIN"/>
    <property type="match status" value="1"/>
</dbReference>
<evidence type="ECO:0000256" key="12">
    <source>
        <dbReference type="SAM" id="SignalP"/>
    </source>
</evidence>
<reference evidence="14" key="2">
    <citation type="submission" date="2025-08" db="UniProtKB">
        <authorList>
            <consortium name="RefSeq"/>
        </authorList>
    </citation>
    <scope>IDENTIFICATION</scope>
</reference>
<dbReference type="InParanoid" id="A0A6J0UD79"/>
<keyword evidence="7" id="KW-0597">Phosphoprotein</keyword>
<dbReference type="GeneID" id="110083207"/>
<dbReference type="GO" id="GO:0007155">
    <property type="term" value="P:cell adhesion"/>
    <property type="evidence" value="ECO:0007669"/>
    <property type="project" value="TreeGrafter"/>
</dbReference>
<dbReference type="RefSeq" id="XP_020657130.2">
    <property type="nucleotide sequence ID" value="XM_020801471.2"/>
</dbReference>
<dbReference type="KEGG" id="pvt:110083207"/>
<feature type="region of interest" description="Disordered" evidence="11">
    <location>
        <begin position="271"/>
        <end position="347"/>
    </location>
</feature>
<accession>A0A6J0UD79</accession>
<dbReference type="SMART" id="SM00817">
    <property type="entry name" value="Amelin"/>
    <property type="match status" value="1"/>
</dbReference>
<comment type="subcellular location">
    <subcellularLocation>
        <location evidence="2">Secreted</location>
        <location evidence="2">Extracellular space</location>
        <location evidence="2">Extracellular matrix</location>
    </subcellularLocation>
</comment>
<dbReference type="AlphaFoldDB" id="A0A6J0UD79"/>
<feature type="signal peptide" evidence="12">
    <location>
        <begin position="1"/>
        <end position="16"/>
    </location>
</feature>
<keyword evidence="6" id="KW-0272">Extracellular matrix</keyword>
<evidence type="ECO:0000256" key="4">
    <source>
        <dbReference type="ARBA" id="ARBA00014018"/>
    </source>
</evidence>
<dbReference type="InterPro" id="IPR007798">
    <property type="entry name" value="Amelin"/>
</dbReference>
<dbReference type="Proteomes" id="UP001652642">
    <property type="component" value="Chromosome 2"/>
</dbReference>
<dbReference type="PANTHER" id="PTHR14115">
    <property type="entry name" value="AMELOBLASTIN"/>
    <property type="match status" value="1"/>
</dbReference>
<organism evidence="13 14">
    <name type="scientific">Pogona vitticeps</name>
    <name type="common">central bearded dragon</name>
    <dbReference type="NCBI Taxonomy" id="103695"/>
    <lineage>
        <taxon>Eukaryota</taxon>
        <taxon>Metazoa</taxon>
        <taxon>Chordata</taxon>
        <taxon>Craniata</taxon>
        <taxon>Vertebrata</taxon>
        <taxon>Euteleostomi</taxon>
        <taxon>Lepidosauria</taxon>
        <taxon>Squamata</taxon>
        <taxon>Bifurcata</taxon>
        <taxon>Unidentata</taxon>
        <taxon>Episquamata</taxon>
        <taxon>Toxicofera</taxon>
        <taxon>Iguania</taxon>
        <taxon>Acrodonta</taxon>
        <taxon>Agamidae</taxon>
        <taxon>Amphibolurinae</taxon>
        <taxon>Pogona</taxon>
    </lineage>
</organism>
<evidence type="ECO:0000256" key="1">
    <source>
        <dbReference type="ARBA" id="ARBA00004035"/>
    </source>
</evidence>
<evidence type="ECO:0000256" key="8">
    <source>
        <dbReference type="ARBA" id="ARBA00022591"/>
    </source>
</evidence>
<dbReference type="Pfam" id="PF05111">
    <property type="entry name" value="Amelin"/>
    <property type="match status" value="1"/>
</dbReference>
<evidence type="ECO:0000256" key="3">
    <source>
        <dbReference type="ARBA" id="ARBA00006452"/>
    </source>
</evidence>
<keyword evidence="9 12" id="KW-0732">Signal</keyword>
<reference evidence="13" key="1">
    <citation type="submission" date="2025-05" db="UniProtKB">
        <authorList>
            <consortium name="RefSeq"/>
        </authorList>
    </citation>
    <scope>NUCLEOTIDE SEQUENCE [LARGE SCALE GENOMIC DNA]</scope>
</reference>
<comment type="function">
    <text evidence="1">Involved in the mineralization and structural organization of enamel.</text>
</comment>
<proteinExistence type="inferred from homology"/>
<feature type="region of interest" description="Disordered" evidence="11">
    <location>
        <begin position="144"/>
        <end position="163"/>
    </location>
</feature>
<dbReference type="CTD" id="258"/>
<keyword evidence="10" id="KW-0379">Hydroxylation</keyword>
<sequence length="378" mass="41025">MKQWILVSSLLGICSALPILPQHAGIPGLGSISLETMRQMGGRNGPNALSQYAMPYSYGDLFFPPWMHNHLPPHSSFYWLRQRPQDHETQRYEYTMPVHPPPLPSQQTPTLLQRPGIPEQPHYQFTDLTPTMQAQLQQYEMQPPFQQTPLPEGNQPVVPQKKRPPLDRQTQQIYLGLHGNQQDQAQPPPQQSIFPNLYYMPYVANQGAAPGRLGIVSSEEMQGGGFGPPAYQAPGPDLFATDARLRHMALNQPGDYTVEDDQLGITEQPDVKGGANVGANPAGKGNPINPLEGNPAIGASPNANSYLLHPAGQSKGPLGEPQATGGPLAPEGLPVLDAAGTAMPLDPTTFPDTMFPTDVGNGAGLSPIGQDMWHFQEP</sequence>
<protein>
    <recommendedName>
        <fullName evidence="4">Ameloblastin</fullName>
    </recommendedName>
</protein>